<name>A0A3E1HGF7_9MYCO</name>
<dbReference type="AlphaFoldDB" id="A0A3E1HGF7"/>
<reference evidence="1 2" key="1">
    <citation type="submission" date="2018-07" db="EMBL/GenBank/DDBJ databases">
        <title>Whole genome sequence of Mycobacterium uberis.</title>
        <authorList>
            <person name="Benjak A."/>
        </authorList>
    </citation>
    <scope>NUCLEOTIDE SEQUENCE [LARGE SCALE GENOMIC DNA]</scope>
    <source>
        <strain evidence="1 2">Jura</strain>
    </source>
</reference>
<comment type="caution">
    <text evidence="1">The sequence shown here is derived from an EMBL/GenBank/DDBJ whole genome shotgun (WGS) entry which is preliminary data.</text>
</comment>
<accession>A0A3E1HGF7</accession>
<protein>
    <submittedName>
        <fullName evidence="1">Uncharacterized protein</fullName>
    </submittedName>
</protein>
<proteinExistence type="predicted"/>
<evidence type="ECO:0000313" key="2">
    <source>
        <dbReference type="Proteomes" id="UP000258522"/>
    </source>
</evidence>
<organism evidence="1 2">
    <name type="scientific">Mycobacterium uberis</name>
    <dbReference type="NCBI Taxonomy" id="2162698"/>
    <lineage>
        <taxon>Bacteria</taxon>
        <taxon>Bacillati</taxon>
        <taxon>Actinomycetota</taxon>
        <taxon>Actinomycetes</taxon>
        <taxon>Mycobacteriales</taxon>
        <taxon>Mycobacteriaceae</taxon>
        <taxon>Mycobacterium</taxon>
    </lineage>
</organism>
<dbReference type="Proteomes" id="UP000258522">
    <property type="component" value="Unassembled WGS sequence"/>
</dbReference>
<keyword evidence="2" id="KW-1185">Reference proteome</keyword>
<dbReference type="EMBL" id="QAYL01000012">
    <property type="protein sequence ID" value="RFD25536.1"/>
    <property type="molecule type" value="Genomic_DNA"/>
</dbReference>
<evidence type="ECO:0000313" key="1">
    <source>
        <dbReference type="EMBL" id="RFD25536.1"/>
    </source>
</evidence>
<sequence length="92" mass="10432">MLRDALGTWSAFRLLGSSGFSHYYPATGQGRGLHDLSCLLIRQYLLSITYIAYEGTSRHRLPSEQISRVSKSEQLHVKVLYDTAILQTIFIN</sequence>
<gene>
    <name evidence="1" type="ORF">MUBE_08235</name>
</gene>